<dbReference type="EMBL" id="LR134155">
    <property type="protein sequence ID" value="VEA70944.1"/>
    <property type="molecule type" value="Genomic_DNA"/>
</dbReference>
<dbReference type="AlphaFoldDB" id="A0A3S4JRI1"/>
<proteinExistence type="predicted"/>
<evidence type="ECO:0000313" key="3">
    <source>
        <dbReference type="Proteomes" id="UP000271603"/>
    </source>
</evidence>
<sequence>MLNLETLNLLLAITEGELIEDMIVAMLAAPHLSAFFRKFPALRRALDRDLPRWKLQLKQRIQEAMVPPALAQEFYRYQQCQLESNAQFYQNLNDTLELLRQLVSPFYEQARKLVDAADLPNHPPDDSFQTLFLQRWRISLTLQATMLHHQLLEQEREQLMAELQERLTLSGALEPVLAENDTAAGRLWDMSKGQLQRGDYQRLVEYGNFLQTQPELKKLASSWDAATRRKPFSSRMRSRSRTTLWCGCPPRCRKR</sequence>
<dbReference type="GO" id="GO:0005829">
    <property type="term" value="C:cytosol"/>
    <property type="evidence" value="ECO:0007669"/>
    <property type="project" value="TreeGrafter"/>
</dbReference>
<keyword evidence="1" id="KW-0175">Coiled coil</keyword>
<dbReference type="Proteomes" id="UP000271603">
    <property type="component" value="Chromosome"/>
</dbReference>
<evidence type="ECO:0000313" key="2">
    <source>
        <dbReference type="EMBL" id="VEA70944.1"/>
    </source>
</evidence>
<reference evidence="2 3" key="1">
    <citation type="submission" date="2018-12" db="EMBL/GenBank/DDBJ databases">
        <authorList>
            <consortium name="Pathogen Informatics"/>
        </authorList>
    </citation>
    <scope>NUCLEOTIDE SEQUENCE [LARGE SCALE GENOMIC DNA]</scope>
    <source>
        <strain evidence="2 3">NCTC9419</strain>
    </source>
</reference>
<dbReference type="PANTHER" id="PTHR36846">
    <property type="entry name" value="PROTEIN VIAA"/>
    <property type="match status" value="1"/>
</dbReference>
<dbReference type="PANTHER" id="PTHR36846:SF1">
    <property type="entry name" value="PROTEIN VIAA"/>
    <property type="match status" value="1"/>
</dbReference>
<name>A0A3S4JRI1_SERRU</name>
<feature type="coiled-coil region" evidence="1">
    <location>
        <begin position="142"/>
        <end position="169"/>
    </location>
</feature>
<gene>
    <name evidence="2" type="primary">viaA_1</name>
    <name evidence="2" type="ORF">NCTC9419_02468</name>
</gene>
<accession>A0A3S4JRI1</accession>
<organism evidence="2 3">
    <name type="scientific">Serratia rubidaea</name>
    <name type="common">Serratia marinorubra</name>
    <dbReference type="NCBI Taxonomy" id="61652"/>
    <lineage>
        <taxon>Bacteria</taxon>
        <taxon>Pseudomonadati</taxon>
        <taxon>Pseudomonadota</taxon>
        <taxon>Gammaproteobacteria</taxon>
        <taxon>Enterobacterales</taxon>
        <taxon>Yersiniaceae</taxon>
        <taxon>Serratia</taxon>
    </lineage>
</organism>
<protein>
    <submittedName>
        <fullName evidence="2">VWA domain protein interacting with AAA ATPase</fullName>
    </submittedName>
</protein>
<evidence type="ECO:0000256" key="1">
    <source>
        <dbReference type="SAM" id="Coils"/>
    </source>
</evidence>